<dbReference type="GO" id="GO:0048026">
    <property type="term" value="P:positive regulation of mRNA splicing, via spliceosome"/>
    <property type="evidence" value="ECO:0007669"/>
    <property type="project" value="TreeGrafter"/>
</dbReference>
<evidence type="ECO:0000256" key="7">
    <source>
        <dbReference type="SAM" id="MobiDB-lite"/>
    </source>
</evidence>
<dbReference type="FunFam" id="3.30.70.330:FF:000895">
    <property type="entry name" value="Hsh49p"/>
    <property type="match status" value="1"/>
</dbReference>
<name>A0A7C8I956_9PLEO</name>
<dbReference type="PANTHER" id="PTHR48030">
    <property type="entry name" value="SPLICING FACTOR 3B SUBUNIT 4"/>
    <property type="match status" value="1"/>
</dbReference>
<dbReference type="GO" id="GO:0005686">
    <property type="term" value="C:U2 snRNP"/>
    <property type="evidence" value="ECO:0007669"/>
    <property type="project" value="UniProtKB-ARBA"/>
</dbReference>
<dbReference type="FunFam" id="3.30.70.330:FF:000505">
    <property type="entry name" value="Splicing factor 3B subunit 4"/>
    <property type="match status" value="1"/>
</dbReference>
<keyword evidence="4 6" id="KW-0694">RNA-binding</keyword>
<dbReference type="GO" id="GO:0003723">
    <property type="term" value="F:RNA binding"/>
    <property type="evidence" value="ECO:0007669"/>
    <property type="project" value="UniProtKB-UniRule"/>
</dbReference>
<comment type="similarity">
    <text evidence="2">Belongs to the SF3B4 family.</text>
</comment>
<dbReference type="EMBL" id="JAADJZ010000019">
    <property type="protein sequence ID" value="KAF2868290.1"/>
    <property type="molecule type" value="Genomic_DNA"/>
</dbReference>
<sequence length="300" mass="31992">MSGPGARHWEQNKEATIYVGNLHESTTQQLLHQLAAHHGRVQKVHIPIDRVNGKHQGFGFVEYNTEADATYAANILNNVALFGQPLRVNKASADKQKNVEIGAELFVGNLDAMVDEKTLYDVFSRFGSLTSAPKIARDQVNMSKGYGFISYADFEASDAAIEHMDSQYIMNKAITVQYAFKKDGKGERHGDDAERMLAKQAKAHGVAPAVQPLPAHLFQGATPNGPQAMLGDGRGPHGPSGYGAPRPGPAQASLPPPPSGLPARPPTGAPANFFPPPNSFGPPPFANGSAPPGFGPPGYR</sequence>
<feature type="compositionally biased region" description="Pro residues" evidence="7">
    <location>
        <begin position="254"/>
        <end position="285"/>
    </location>
</feature>
<dbReference type="InterPro" id="IPR052084">
    <property type="entry name" value="SF3B4_spliceosome_assoc"/>
</dbReference>
<dbReference type="SMART" id="SM00360">
    <property type="entry name" value="RRM"/>
    <property type="match status" value="2"/>
</dbReference>
<dbReference type="InterPro" id="IPR000504">
    <property type="entry name" value="RRM_dom"/>
</dbReference>
<dbReference type="InterPro" id="IPR012677">
    <property type="entry name" value="Nucleotide-bd_a/b_plait_sf"/>
</dbReference>
<evidence type="ECO:0000256" key="6">
    <source>
        <dbReference type="PROSITE-ProRule" id="PRU00176"/>
    </source>
</evidence>
<dbReference type="AlphaFoldDB" id="A0A7C8I956"/>
<dbReference type="Proteomes" id="UP000481861">
    <property type="component" value="Unassembled WGS sequence"/>
</dbReference>
<dbReference type="GO" id="GO:0005730">
    <property type="term" value="C:nucleolus"/>
    <property type="evidence" value="ECO:0007669"/>
    <property type="project" value="TreeGrafter"/>
</dbReference>
<dbReference type="OrthoDB" id="10259687at2759"/>
<keyword evidence="3" id="KW-0677">Repeat</keyword>
<feature type="compositionally biased region" description="Gly residues" evidence="7">
    <location>
        <begin position="232"/>
        <end position="241"/>
    </location>
</feature>
<comment type="caution">
    <text evidence="9">The sequence shown here is derived from an EMBL/GenBank/DDBJ whole genome shotgun (WGS) entry which is preliminary data.</text>
</comment>
<keyword evidence="5" id="KW-0539">Nucleus</keyword>
<dbReference type="Pfam" id="PF00076">
    <property type="entry name" value="RRM_1"/>
    <property type="match status" value="2"/>
</dbReference>
<dbReference type="Gene3D" id="3.30.70.330">
    <property type="match status" value="2"/>
</dbReference>
<dbReference type="SUPFAM" id="SSF54928">
    <property type="entry name" value="RNA-binding domain, RBD"/>
    <property type="match status" value="1"/>
</dbReference>
<dbReference type="GO" id="GO:0000398">
    <property type="term" value="P:mRNA splicing, via spliceosome"/>
    <property type="evidence" value="ECO:0007669"/>
    <property type="project" value="UniProtKB-ARBA"/>
</dbReference>
<organism evidence="9 10">
    <name type="scientific">Massariosphaeria phaeospora</name>
    <dbReference type="NCBI Taxonomy" id="100035"/>
    <lineage>
        <taxon>Eukaryota</taxon>
        <taxon>Fungi</taxon>
        <taxon>Dikarya</taxon>
        <taxon>Ascomycota</taxon>
        <taxon>Pezizomycotina</taxon>
        <taxon>Dothideomycetes</taxon>
        <taxon>Pleosporomycetidae</taxon>
        <taxon>Pleosporales</taxon>
        <taxon>Pleosporales incertae sedis</taxon>
        <taxon>Massariosphaeria</taxon>
    </lineage>
</organism>
<proteinExistence type="inferred from homology"/>
<evidence type="ECO:0000256" key="4">
    <source>
        <dbReference type="ARBA" id="ARBA00022884"/>
    </source>
</evidence>
<evidence type="ECO:0000313" key="10">
    <source>
        <dbReference type="Proteomes" id="UP000481861"/>
    </source>
</evidence>
<dbReference type="InterPro" id="IPR035979">
    <property type="entry name" value="RBD_domain_sf"/>
</dbReference>
<evidence type="ECO:0000313" key="9">
    <source>
        <dbReference type="EMBL" id="KAF2868290.1"/>
    </source>
</evidence>
<feature type="domain" description="RRM" evidence="8">
    <location>
        <begin position="15"/>
        <end position="93"/>
    </location>
</feature>
<evidence type="ECO:0000256" key="5">
    <source>
        <dbReference type="ARBA" id="ARBA00023242"/>
    </source>
</evidence>
<protein>
    <recommendedName>
        <fullName evidence="8">RRM domain-containing protein</fullName>
    </recommendedName>
</protein>
<reference evidence="9 10" key="1">
    <citation type="submission" date="2020-01" db="EMBL/GenBank/DDBJ databases">
        <authorList>
            <consortium name="DOE Joint Genome Institute"/>
            <person name="Haridas S."/>
            <person name="Albert R."/>
            <person name="Binder M."/>
            <person name="Bloem J."/>
            <person name="Labutti K."/>
            <person name="Salamov A."/>
            <person name="Andreopoulos B."/>
            <person name="Baker S.E."/>
            <person name="Barry K."/>
            <person name="Bills G."/>
            <person name="Bluhm B.H."/>
            <person name="Cannon C."/>
            <person name="Castanera R."/>
            <person name="Culley D.E."/>
            <person name="Daum C."/>
            <person name="Ezra D."/>
            <person name="Gonzalez J.B."/>
            <person name="Henrissat B."/>
            <person name="Kuo A."/>
            <person name="Liang C."/>
            <person name="Lipzen A."/>
            <person name="Lutzoni F."/>
            <person name="Magnuson J."/>
            <person name="Mondo S."/>
            <person name="Nolan M."/>
            <person name="Ohm R."/>
            <person name="Pangilinan J."/>
            <person name="Park H.-J.H."/>
            <person name="Ramirez L."/>
            <person name="Alfaro M."/>
            <person name="Sun H."/>
            <person name="Tritt A."/>
            <person name="Yoshinaga Y."/>
            <person name="Zwiers L.-H.L."/>
            <person name="Turgeon B.G."/>
            <person name="Goodwin S.B."/>
            <person name="Spatafora J.W."/>
            <person name="Crous P.W."/>
            <person name="Grigoriev I.V."/>
        </authorList>
    </citation>
    <scope>NUCLEOTIDE SEQUENCE [LARGE SCALE GENOMIC DNA]</scope>
    <source>
        <strain evidence="9 10">CBS 611.86</strain>
    </source>
</reference>
<feature type="domain" description="RRM" evidence="8">
    <location>
        <begin position="103"/>
        <end position="181"/>
    </location>
</feature>
<comment type="subcellular location">
    <subcellularLocation>
        <location evidence="1">Nucleus</location>
    </subcellularLocation>
</comment>
<feature type="region of interest" description="Disordered" evidence="7">
    <location>
        <begin position="216"/>
        <end position="300"/>
    </location>
</feature>
<keyword evidence="10" id="KW-1185">Reference proteome</keyword>
<accession>A0A7C8I956</accession>
<evidence type="ECO:0000256" key="3">
    <source>
        <dbReference type="ARBA" id="ARBA00022737"/>
    </source>
</evidence>
<dbReference type="PROSITE" id="PS50102">
    <property type="entry name" value="RRM"/>
    <property type="match status" value="2"/>
</dbReference>
<evidence type="ECO:0000256" key="2">
    <source>
        <dbReference type="ARBA" id="ARBA00008363"/>
    </source>
</evidence>
<evidence type="ECO:0000259" key="8">
    <source>
        <dbReference type="PROSITE" id="PS50102"/>
    </source>
</evidence>
<dbReference type="PANTHER" id="PTHR48030:SF3">
    <property type="entry name" value="SPLICING FACTOR 3B SUBUNIT 4"/>
    <property type="match status" value="1"/>
</dbReference>
<evidence type="ECO:0000256" key="1">
    <source>
        <dbReference type="ARBA" id="ARBA00004123"/>
    </source>
</evidence>
<dbReference type="GO" id="GO:0071011">
    <property type="term" value="C:precatalytic spliceosome"/>
    <property type="evidence" value="ECO:0007669"/>
    <property type="project" value="TreeGrafter"/>
</dbReference>
<gene>
    <name evidence="9" type="ORF">BDV95DRAFT_630525</name>
</gene>